<reference evidence="1 2" key="1">
    <citation type="journal article" date="2011" name="J. Bacteriol.">
        <title>Genome sequence of the 1,4-dioxane-degrading Pseudonocardia dioxanivorans strain CB1190.</title>
        <authorList>
            <person name="Sales C.M."/>
            <person name="Mahendra S."/>
            <person name="Grostern A."/>
            <person name="Parales R.E."/>
            <person name="Goodwin L.A."/>
            <person name="Woyke T."/>
            <person name="Nolan M."/>
            <person name="Lapidus A."/>
            <person name="Chertkov O."/>
            <person name="Ovchinnikova G."/>
            <person name="Sczyrba A."/>
            <person name="Alvarez-Cohen L."/>
        </authorList>
    </citation>
    <scope>NUCLEOTIDE SEQUENCE [LARGE SCALE GENOMIC DNA]</scope>
    <source>
        <strain evidence="2">ATCC 55486 / DSM 44775 / JCM 13855 / CB1190</strain>
    </source>
</reference>
<accession>F2L6J5</accession>
<keyword evidence="2" id="KW-1185">Reference proteome</keyword>
<dbReference type="Proteomes" id="UP000007809">
    <property type="component" value="Plasmid pPSED01"/>
</dbReference>
<name>F2L6J5_PSEUX</name>
<dbReference type="AlphaFoldDB" id="F2L6J5"/>
<organism evidence="1 2">
    <name type="scientific">Pseudonocardia dioxanivorans (strain ATCC 55486 / DSM 44775 / JCM 13855 / CB1190)</name>
    <dbReference type="NCBI Taxonomy" id="675635"/>
    <lineage>
        <taxon>Bacteria</taxon>
        <taxon>Bacillati</taxon>
        <taxon>Actinomycetota</taxon>
        <taxon>Actinomycetes</taxon>
        <taxon>Pseudonocardiales</taxon>
        <taxon>Pseudonocardiaceae</taxon>
        <taxon>Pseudonocardia</taxon>
    </lineage>
</organism>
<dbReference type="KEGG" id="pdx:Psed_6818"/>
<sequence length="94" mass="10421">MGQNRRYERYARPVDPETEDEAAALRTIAGLLETGTPLITDARLASRIAAIFRATAVELSAGRAVPLQLRHAVRRAADNIRARLDPRDPTSRQD</sequence>
<dbReference type="EMBL" id="CP002594">
    <property type="protein sequence ID" value="AEA28889.1"/>
    <property type="molecule type" value="Genomic_DNA"/>
</dbReference>
<keyword evidence="1" id="KW-0614">Plasmid</keyword>
<geneLocation type="plasmid" evidence="1 2">
    <name>pPSED01</name>
</geneLocation>
<proteinExistence type="predicted"/>
<evidence type="ECO:0000313" key="2">
    <source>
        <dbReference type="Proteomes" id="UP000007809"/>
    </source>
</evidence>
<dbReference type="RefSeq" id="WP_013678781.1">
    <property type="nucleotide sequence ID" value="NC_015314.1"/>
</dbReference>
<evidence type="ECO:0000313" key="1">
    <source>
        <dbReference type="EMBL" id="AEA28889.1"/>
    </source>
</evidence>
<dbReference type="OrthoDB" id="3579237at2"/>
<protein>
    <submittedName>
        <fullName evidence="1">Uncharacterized protein</fullName>
    </submittedName>
</protein>
<dbReference type="HOGENOM" id="CLU_2384029_0_0_11"/>
<gene>
    <name evidence="1" type="ordered locus">Psed_6818</name>
</gene>